<feature type="transmembrane region" description="Helical" evidence="9">
    <location>
        <begin position="121"/>
        <end position="138"/>
    </location>
</feature>
<dbReference type="CDD" id="cd17323">
    <property type="entry name" value="MFS_Tpo1_MDR_like"/>
    <property type="match status" value="1"/>
</dbReference>
<dbReference type="InterPro" id="IPR011701">
    <property type="entry name" value="MFS"/>
</dbReference>
<feature type="transmembrane region" description="Helical" evidence="9">
    <location>
        <begin position="150"/>
        <end position="167"/>
    </location>
</feature>
<feature type="transmembrane region" description="Helical" evidence="9">
    <location>
        <begin position="82"/>
        <end position="101"/>
    </location>
</feature>
<keyword evidence="12" id="KW-1185">Reference proteome</keyword>
<comment type="similarity">
    <text evidence="3">Belongs to the major facilitator superfamily.</text>
</comment>
<feature type="transmembrane region" description="Helical" evidence="9">
    <location>
        <begin position="463"/>
        <end position="485"/>
    </location>
</feature>
<feature type="transmembrane region" description="Helical" evidence="9">
    <location>
        <begin position="211"/>
        <end position="231"/>
    </location>
</feature>
<dbReference type="PANTHER" id="PTHR23502">
    <property type="entry name" value="MAJOR FACILITATOR SUPERFAMILY"/>
    <property type="match status" value="1"/>
</dbReference>
<evidence type="ECO:0000256" key="8">
    <source>
        <dbReference type="SAM" id="MobiDB-lite"/>
    </source>
</evidence>
<feature type="region of interest" description="Disordered" evidence="8">
    <location>
        <begin position="11"/>
        <end position="67"/>
    </location>
</feature>
<feature type="transmembrane region" description="Helical" evidence="9">
    <location>
        <begin position="243"/>
        <end position="260"/>
    </location>
</feature>
<evidence type="ECO:0000313" key="11">
    <source>
        <dbReference type="EMBL" id="KAJ9137857.1"/>
    </source>
</evidence>
<proteinExistence type="inferred from homology"/>
<accession>A0AA38RS01</accession>
<dbReference type="EMBL" id="JANBVO010000032">
    <property type="protein sequence ID" value="KAJ9137857.1"/>
    <property type="molecule type" value="Genomic_DNA"/>
</dbReference>
<evidence type="ECO:0000256" key="2">
    <source>
        <dbReference type="ARBA" id="ARBA00004236"/>
    </source>
</evidence>
<protein>
    <submittedName>
        <fullName evidence="11">MFS general substrate transporter</fullName>
    </submittedName>
</protein>
<dbReference type="Gene3D" id="1.20.1250.20">
    <property type="entry name" value="MFS general substrate transporter like domains"/>
    <property type="match status" value="1"/>
</dbReference>
<feature type="transmembrane region" description="Helical" evidence="9">
    <location>
        <begin position="179"/>
        <end position="199"/>
    </location>
</feature>
<evidence type="ECO:0000256" key="7">
    <source>
        <dbReference type="ARBA" id="ARBA00023136"/>
    </source>
</evidence>
<feature type="domain" description="Major facilitator superfamily (MFS) profile" evidence="10">
    <location>
        <begin position="84"/>
        <end position="517"/>
    </location>
</feature>
<dbReference type="InterPro" id="IPR020846">
    <property type="entry name" value="MFS_dom"/>
</dbReference>
<evidence type="ECO:0000256" key="6">
    <source>
        <dbReference type="ARBA" id="ARBA00022989"/>
    </source>
</evidence>
<dbReference type="InterPro" id="IPR036259">
    <property type="entry name" value="MFS_trans_sf"/>
</dbReference>
<keyword evidence="7 9" id="KW-0472">Membrane</keyword>
<keyword evidence="5 9" id="KW-0812">Transmembrane</keyword>
<feature type="transmembrane region" description="Helical" evidence="9">
    <location>
        <begin position="354"/>
        <end position="378"/>
    </location>
</feature>
<sequence length="529" mass="57591">MQSFLQYRRLKLAAQQPKHDHGAHETGFTSPHQPPPATESETGESTQDDEDATPNHAGPIVIQFDGPDDPSNPQNFSSFRKAIALLAISLIAFIVGFGSSVDAPLIPRVARHFGVSEVAESLATALYLVGFGCGAPFAGPLSEKFGRSPVYVVTLALFAIFIMAAGLSPNFGAQLTFRFLAGFFGSTPFTTAGGTLADLLNPQQRGKIFPFFALIAFLGPMIGPVVGGYIAQNGSISWRWTEWITLIVTGAILVIVVLFLPETSGSIILGWKASALRGQTGDPRYQAPGAATAEPLTRKLLTVLYRPFLIFFSEPIVILFTLYLTLVYMVAFSFFSGFAYIYGQTYQFSEGSTYLMFLGIVVGLCLVPLLGPLVHRFMDREAAKAKEKGFSHPPPESKLWFSMICAPLLPISLYWMGWSAKHSVSYWSPLVGSALFGMNLLATFISTYGYLIDTFERFAASALVAITFIRYCAGGAMVVVAIPMFENLGVAHAMTVLASISVLIATIPYVFYIWGHRIRAMSRLAPNKM</sequence>
<dbReference type="GO" id="GO:0022857">
    <property type="term" value="F:transmembrane transporter activity"/>
    <property type="evidence" value="ECO:0007669"/>
    <property type="project" value="InterPro"/>
</dbReference>
<evidence type="ECO:0000313" key="12">
    <source>
        <dbReference type="Proteomes" id="UP001174694"/>
    </source>
</evidence>
<reference evidence="11" key="1">
    <citation type="submission" date="2022-07" db="EMBL/GenBank/DDBJ databases">
        <title>Fungi with potential for degradation of polypropylene.</title>
        <authorList>
            <person name="Gostincar C."/>
        </authorList>
    </citation>
    <scope>NUCLEOTIDE SEQUENCE</scope>
    <source>
        <strain evidence="11">EXF-13308</strain>
    </source>
</reference>
<organism evidence="11 12">
    <name type="scientific">Pleurostoma richardsiae</name>
    <dbReference type="NCBI Taxonomy" id="41990"/>
    <lineage>
        <taxon>Eukaryota</taxon>
        <taxon>Fungi</taxon>
        <taxon>Dikarya</taxon>
        <taxon>Ascomycota</taxon>
        <taxon>Pezizomycotina</taxon>
        <taxon>Sordariomycetes</taxon>
        <taxon>Sordariomycetidae</taxon>
        <taxon>Calosphaeriales</taxon>
        <taxon>Pleurostomataceae</taxon>
        <taxon>Pleurostoma</taxon>
    </lineage>
</organism>
<dbReference type="FunFam" id="1.20.1250.20:FF:000082">
    <property type="entry name" value="MFS multidrug transporter, putative"/>
    <property type="match status" value="1"/>
</dbReference>
<evidence type="ECO:0000256" key="9">
    <source>
        <dbReference type="SAM" id="Phobius"/>
    </source>
</evidence>
<evidence type="ECO:0000256" key="1">
    <source>
        <dbReference type="ARBA" id="ARBA00004141"/>
    </source>
</evidence>
<feature type="transmembrane region" description="Helical" evidence="9">
    <location>
        <begin position="430"/>
        <end position="451"/>
    </location>
</feature>
<dbReference type="SUPFAM" id="SSF103473">
    <property type="entry name" value="MFS general substrate transporter"/>
    <property type="match status" value="1"/>
</dbReference>
<evidence type="ECO:0000256" key="5">
    <source>
        <dbReference type="ARBA" id="ARBA00022692"/>
    </source>
</evidence>
<dbReference type="Proteomes" id="UP001174694">
    <property type="component" value="Unassembled WGS sequence"/>
</dbReference>
<comment type="subcellular location">
    <subcellularLocation>
        <location evidence="2">Cell membrane</location>
    </subcellularLocation>
    <subcellularLocation>
        <location evidence="1">Membrane</location>
        <topology evidence="1">Multi-pass membrane protein</topology>
    </subcellularLocation>
</comment>
<feature type="transmembrane region" description="Helical" evidence="9">
    <location>
        <begin position="491"/>
        <end position="514"/>
    </location>
</feature>
<dbReference type="GO" id="GO:0005886">
    <property type="term" value="C:plasma membrane"/>
    <property type="evidence" value="ECO:0007669"/>
    <property type="project" value="UniProtKB-SubCell"/>
</dbReference>
<name>A0AA38RS01_9PEZI</name>
<evidence type="ECO:0000256" key="4">
    <source>
        <dbReference type="ARBA" id="ARBA00022475"/>
    </source>
</evidence>
<gene>
    <name evidence="11" type="ORF">NKR23_g8811</name>
</gene>
<feature type="transmembrane region" description="Helical" evidence="9">
    <location>
        <begin position="316"/>
        <end position="342"/>
    </location>
</feature>
<dbReference type="Pfam" id="PF07690">
    <property type="entry name" value="MFS_1"/>
    <property type="match status" value="1"/>
</dbReference>
<dbReference type="AlphaFoldDB" id="A0AA38RS01"/>
<keyword evidence="4" id="KW-1003">Cell membrane</keyword>
<evidence type="ECO:0000259" key="10">
    <source>
        <dbReference type="PROSITE" id="PS50850"/>
    </source>
</evidence>
<dbReference type="PROSITE" id="PS50850">
    <property type="entry name" value="MFS"/>
    <property type="match status" value="1"/>
</dbReference>
<keyword evidence="6 9" id="KW-1133">Transmembrane helix</keyword>
<feature type="transmembrane region" description="Helical" evidence="9">
    <location>
        <begin position="399"/>
        <end position="418"/>
    </location>
</feature>
<evidence type="ECO:0000256" key="3">
    <source>
        <dbReference type="ARBA" id="ARBA00008335"/>
    </source>
</evidence>
<comment type="caution">
    <text evidence="11">The sequence shown here is derived from an EMBL/GenBank/DDBJ whole genome shotgun (WGS) entry which is preliminary data.</text>
</comment>
<dbReference type="PANTHER" id="PTHR23502:SF47">
    <property type="entry name" value="MAJOR FACILITATOR SUPERFAMILY (MFS) PROFILE DOMAIN-CONTAINING PROTEIN-RELATED"/>
    <property type="match status" value="1"/>
</dbReference>